<dbReference type="PROSITE" id="PS00455">
    <property type="entry name" value="AMP_BINDING"/>
    <property type="match status" value="1"/>
</dbReference>
<dbReference type="InterPro" id="IPR001242">
    <property type="entry name" value="Condensation_dom"/>
</dbReference>
<evidence type="ECO:0000256" key="2">
    <source>
        <dbReference type="ARBA" id="ARBA00022553"/>
    </source>
</evidence>
<dbReference type="Gene3D" id="3.30.300.30">
    <property type="match status" value="1"/>
</dbReference>
<dbReference type="Pfam" id="PF00668">
    <property type="entry name" value="Condensation"/>
    <property type="match status" value="1"/>
</dbReference>
<feature type="domain" description="Carrier" evidence="4">
    <location>
        <begin position="983"/>
        <end position="1058"/>
    </location>
</feature>
<accession>A0ABX0GF90</accession>
<feature type="compositionally biased region" description="Polar residues" evidence="3">
    <location>
        <begin position="1074"/>
        <end position="1088"/>
    </location>
</feature>
<organism evidence="5 6">
    <name type="scientific">Photorhabdus tasmaniensis</name>
    <dbReference type="NCBI Taxonomy" id="1004159"/>
    <lineage>
        <taxon>Bacteria</taxon>
        <taxon>Pseudomonadati</taxon>
        <taxon>Pseudomonadota</taxon>
        <taxon>Gammaproteobacteria</taxon>
        <taxon>Enterobacterales</taxon>
        <taxon>Morganellaceae</taxon>
        <taxon>Photorhabdus</taxon>
    </lineage>
</organism>
<reference evidence="5 6" key="1">
    <citation type="submission" date="2018-02" db="EMBL/GenBank/DDBJ databases">
        <authorList>
            <person name="Machado R.A."/>
        </authorList>
    </citation>
    <scope>NUCLEOTIDE SEQUENCE [LARGE SCALE GENOMIC DNA]</scope>
    <source>
        <strain evidence="5 6">T327</strain>
    </source>
</reference>
<dbReference type="Gene3D" id="3.30.559.10">
    <property type="entry name" value="Chloramphenicol acetyltransferase-like domain"/>
    <property type="match status" value="1"/>
</dbReference>
<sequence length="1106" mass="122872">MTQSNSTNYIEELLQMTPQANGLLFHALKDGNSAYHIGVAISLKVDVSEEEILDVWCQIQQSQPALRSVFIWKGIRVPHQVIYALPRIPIEYVRVDPADPLPSRKQRCLDWLAQSKTTPFELDTEVFRIVCFHDVPAGTVSITFSFHHILMDGWSSSLLISLWLQGLRKQKIVSLTSRLYAQQLWKGLSKDDLGLSREYWRSVFQRLPDGEASATTKLLVEPLFRSSEHAATKRKPGEKVVVNSMWDEERKAAIESLCRHAGVTPASFVYLCWALVLTKFTFQKTVAFGCTFSGRGAALTQNTDCQPLGLFINTVPLIFTLDGKWNLETALRAVFQALQQTQKHEKTPPLAIREEAGIRDELYDSIVVFDNYPIDATLQDTGYGAFLTDLHSEETTHFGLTLTVSGVERWQVGLSAGEAFEGDPDAVKTVFNAFESLAADWVKGSTDVLVEDLVLKLSPDGAEGLSLVMGEQNAQMPDINALLLGIYQRLSESPPEISLIVGQHRISNHALLQGVCALQERLQVSGFVPGDRVAVHLEKGLLSTQAILAILFSGGSYFYVNPKDPLPRKKNLLALADCSIVLCGASLNGEISADIGRHLLLDVEAEMTLPPSSDELTLWRNRRPKDEFYFIFTSGTTGTPKGISIRNESVANLLDWFVRETGLAPADRVLGLTDLNFDPSVEDLFGSFVVGATLIYPSPNGLLERQTFIDLLRDESITLINFIPGAIAQLIQGAPFFPAMRLWVFGGEELPKRLRDDLLKQGYAVNNHYGPSETTVDCLNAKQSLATEISLGWPIQNVTAYCADVFGKPLPAGVRGELWVGGRAVAYGYATNSLESNKYFVKYNEQSFYRTGDAVTFSRDSGFKYLGRIDDQVKVNGVRIEPRELERTVEMLEAVKACCLLPATVWEGKRQWHLFVDSGEQPAMLGARVREHIRQHFPESWTPALIVVVDGFERTITGKVDRKRLQEYATQRLQTQASMNYAPLTDAVEAKVQAIWSTVLENKVVAANINFFDAGGDSIKIIALQSQMQQAFNQEIGVAVLFEYPTIASFADWIKQSNLSAENADNEVVRSDSGKQTSQESTLSSARSGKSRLADRRRKVRGSLVL</sequence>
<keyword evidence="2" id="KW-0597">Phosphoprotein</keyword>
<dbReference type="SUPFAM" id="SSF56801">
    <property type="entry name" value="Acetyl-CoA synthetase-like"/>
    <property type="match status" value="1"/>
</dbReference>
<feature type="region of interest" description="Disordered" evidence="3">
    <location>
        <begin position="1065"/>
        <end position="1106"/>
    </location>
</feature>
<dbReference type="Gene3D" id="3.30.559.30">
    <property type="entry name" value="Nonribosomal peptide synthetase, condensation domain"/>
    <property type="match status" value="1"/>
</dbReference>
<dbReference type="SMART" id="SM00823">
    <property type="entry name" value="PKS_PP"/>
    <property type="match status" value="1"/>
</dbReference>
<evidence type="ECO:0000313" key="6">
    <source>
        <dbReference type="Proteomes" id="UP000697802"/>
    </source>
</evidence>
<dbReference type="Pfam" id="PF00550">
    <property type="entry name" value="PP-binding"/>
    <property type="match status" value="1"/>
</dbReference>
<dbReference type="InterPro" id="IPR023213">
    <property type="entry name" value="CAT-like_dom_sf"/>
</dbReference>
<dbReference type="InterPro" id="IPR020806">
    <property type="entry name" value="PKS_PP-bd"/>
</dbReference>
<evidence type="ECO:0000256" key="1">
    <source>
        <dbReference type="ARBA" id="ARBA00022450"/>
    </source>
</evidence>
<evidence type="ECO:0000256" key="3">
    <source>
        <dbReference type="SAM" id="MobiDB-lite"/>
    </source>
</evidence>
<dbReference type="InterPro" id="IPR045851">
    <property type="entry name" value="AMP-bd_C_sf"/>
</dbReference>
<dbReference type="PANTHER" id="PTHR45527">
    <property type="entry name" value="NONRIBOSOMAL PEPTIDE SYNTHETASE"/>
    <property type="match status" value="1"/>
</dbReference>
<feature type="compositionally biased region" description="Basic residues" evidence="3">
    <location>
        <begin position="1095"/>
        <end position="1106"/>
    </location>
</feature>
<comment type="caution">
    <text evidence="5">The sequence shown here is derived from an EMBL/GenBank/DDBJ whole genome shotgun (WGS) entry which is preliminary data.</text>
</comment>
<dbReference type="InterPro" id="IPR020845">
    <property type="entry name" value="AMP-binding_CS"/>
</dbReference>
<dbReference type="InterPro" id="IPR009081">
    <property type="entry name" value="PP-bd_ACP"/>
</dbReference>
<keyword evidence="1" id="KW-0596">Phosphopantetheine</keyword>
<gene>
    <name evidence="5" type="ORF">C5471_05250</name>
</gene>
<keyword evidence="6" id="KW-1185">Reference proteome</keyword>
<dbReference type="RefSeq" id="WP_166295693.1">
    <property type="nucleotide sequence ID" value="NZ_CAWPIF010000008.1"/>
</dbReference>
<evidence type="ECO:0000313" key="5">
    <source>
        <dbReference type="EMBL" id="NHB87150.1"/>
    </source>
</evidence>
<dbReference type="InterPro" id="IPR000873">
    <property type="entry name" value="AMP-dep_synth/lig_dom"/>
</dbReference>
<dbReference type="PANTHER" id="PTHR45527:SF1">
    <property type="entry name" value="FATTY ACID SYNTHASE"/>
    <property type="match status" value="1"/>
</dbReference>
<evidence type="ECO:0000259" key="4">
    <source>
        <dbReference type="PROSITE" id="PS50075"/>
    </source>
</evidence>
<protein>
    <submittedName>
        <fullName evidence="5">Peptide synthetase</fullName>
    </submittedName>
</protein>
<dbReference type="InterPro" id="IPR042099">
    <property type="entry name" value="ANL_N_sf"/>
</dbReference>
<dbReference type="Gene3D" id="1.10.1200.10">
    <property type="entry name" value="ACP-like"/>
    <property type="match status" value="1"/>
</dbReference>
<dbReference type="SUPFAM" id="SSF47336">
    <property type="entry name" value="ACP-like"/>
    <property type="match status" value="1"/>
</dbReference>
<dbReference type="Pfam" id="PF00501">
    <property type="entry name" value="AMP-binding"/>
    <property type="match status" value="1"/>
</dbReference>
<name>A0ABX0GF90_9GAMM</name>
<dbReference type="EMBL" id="PUJU01000008">
    <property type="protein sequence ID" value="NHB87150.1"/>
    <property type="molecule type" value="Genomic_DNA"/>
</dbReference>
<dbReference type="Gene3D" id="3.40.50.12780">
    <property type="entry name" value="N-terminal domain of ligase-like"/>
    <property type="match status" value="1"/>
</dbReference>
<proteinExistence type="predicted"/>
<dbReference type="PROSITE" id="PS50075">
    <property type="entry name" value="CARRIER"/>
    <property type="match status" value="1"/>
</dbReference>
<dbReference type="Proteomes" id="UP000697802">
    <property type="component" value="Unassembled WGS sequence"/>
</dbReference>
<dbReference type="InterPro" id="IPR036736">
    <property type="entry name" value="ACP-like_sf"/>
</dbReference>
<dbReference type="SUPFAM" id="SSF52777">
    <property type="entry name" value="CoA-dependent acyltransferases"/>
    <property type="match status" value="2"/>
</dbReference>